<name>A0AA39QV56_9LECA</name>
<sequence length="219" mass="25145">MRNEGFEVTYGVELEAILAFHESVLQAHLNTTDTTCTIVDDLPEVSSRALPGQRVRSRKIIRFETWSKDVNRPRNGILCWVGLFVADTIANPKSRVHVQNPWVFIKRDNRSGSGPHNMFLNSICRSVGDPGKQNVVPDALSRLLYKREERRDTESPSILDDVLAFDMTYTQMSPEYKKKLIKDYTDDKKWSKILNVLREEERRLQDADPTAVPKEALVN</sequence>
<dbReference type="Proteomes" id="UP001166286">
    <property type="component" value="Unassembled WGS sequence"/>
</dbReference>
<reference evidence="1" key="1">
    <citation type="submission" date="2023-03" db="EMBL/GenBank/DDBJ databases">
        <title>Complete genome of Cladonia borealis.</title>
        <authorList>
            <person name="Park H."/>
        </authorList>
    </citation>
    <scope>NUCLEOTIDE SEQUENCE</scope>
    <source>
        <strain evidence="1">ANT050790</strain>
    </source>
</reference>
<evidence type="ECO:0000313" key="1">
    <source>
        <dbReference type="EMBL" id="KAK0508313.1"/>
    </source>
</evidence>
<accession>A0AA39QV56</accession>
<dbReference type="EMBL" id="JAFEKC020000021">
    <property type="protein sequence ID" value="KAK0508313.1"/>
    <property type="molecule type" value="Genomic_DNA"/>
</dbReference>
<comment type="caution">
    <text evidence="1">The sequence shown here is derived from an EMBL/GenBank/DDBJ whole genome shotgun (WGS) entry which is preliminary data.</text>
</comment>
<evidence type="ECO:0000313" key="2">
    <source>
        <dbReference type="Proteomes" id="UP001166286"/>
    </source>
</evidence>
<dbReference type="AlphaFoldDB" id="A0AA39QV56"/>
<protein>
    <submittedName>
        <fullName evidence="1">Uncharacterized protein</fullName>
    </submittedName>
</protein>
<proteinExistence type="predicted"/>
<keyword evidence="2" id="KW-1185">Reference proteome</keyword>
<gene>
    <name evidence="1" type="ORF">JMJ35_009397</name>
</gene>
<organism evidence="1 2">
    <name type="scientific">Cladonia borealis</name>
    <dbReference type="NCBI Taxonomy" id="184061"/>
    <lineage>
        <taxon>Eukaryota</taxon>
        <taxon>Fungi</taxon>
        <taxon>Dikarya</taxon>
        <taxon>Ascomycota</taxon>
        <taxon>Pezizomycotina</taxon>
        <taxon>Lecanoromycetes</taxon>
        <taxon>OSLEUM clade</taxon>
        <taxon>Lecanoromycetidae</taxon>
        <taxon>Lecanorales</taxon>
        <taxon>Lecanorineae</taxon>
        <taxon>Cladoniaceae</taxon>
        <taxon>Cladonia</taxon>
    </lineage>
</organism>